<proteinExistence type="predicted"/>
<protein>
    <recommendedName>
        <fullName evidence="3">ATP-binding protein</fullName>
    </recommendedName>
</protein>
<gene>
    <name evidence="1" type="ORF">GCM10023184_37010</name>
</gene>
<evidence type="ECO:0008006" key="3">
    <source>
        <dbReference type="Google" id="ProtNLM"/>
    </source>
</evidence>
<dbReference type="Proteomes" id="UP001501725">
    <property type="component" value="Unassembled WGS sequence"/>
</dbReference>
<comment type="caution">
    <text evidence="1">The sequence shown here is derived from an EMBL/GenBank/DDBJ whole genome shotgun (WGS) entry which is preliminary data.</text>
</comment>
<reference evidence="2" key="1">
    <citation type="journal article" date="2019" name="Int. J. Syst. Evol. Microbiol.">
        <title>The Global Catalogue of Microorganisms (GCM) 10K type strain sequencing project: providing services to taxonomists for standard genome sequencing and annotation.</title>
        <authorList>
            <consortium name="The Broad Institute Genomics Platform"/>
            <consortium name="The Broad Institute Genome Sequencing Center for Infectious Disease"/>
            <person name="Wu L."/>
            <person name="Ma J."/>
        </authorList>
    </citation>
    <scope>NUCLEOTIDE SEQUENCE [LARGE SCALE GENOMIC DNA]</scope>
    <source>
        <strain evidence="2">JCM 17919</strain>
    </source>
</reference>
<dbReference type="SUPFAM" id="SSF55874">
    <property type="entry name" value="ATPase domain of HSP90 chaperone/DNA topoisomerase II/histidine kinase"/>
    <property type="match status" value="1"/>
</dbReference>
<dbReference type="RefSeq" id="WP_345257323.1">
    <property type="nucleotide sequence ID" value="NZ_BAABGY010000011.1"/>
</dbReference>
<dbReference type="EMBL" id="BAABGY010000011">
    <property type="protein sequence ID" value="GAA4339713.1"/>
    <property type="molecule type" value="Genomic_DNA"/>
</dbReference>
<dbReference type="Gene3D" id="3.30.565.10">
    <property type="entry name" value="Histidine kinase-like ATPase, C-terminal domain"/>
    <property type="match status" value="1"/>
</dbReference>
<evidence type="ECO:0000313" key="1">
    <source>
        <dbReference type="EMBL" id="GAA4339713.1"/>
    </source>
</evidence>
<name>A0ABP8HI95_9BACT</name>
<sequence length="514" mass="58504">MSKANNLPKIGKTVLETLTSGMYDDPRFIYREYIQNAVDQIDEAVDLKILKRRSEGEVLINIDSQAGYVVIEDNATGIKASMMRRFLSDVANSEKDPTKRKGFRGIGRLGGLGYSEKLIFETSYKGELVKSIMTLDSANLGKIIANRQDDSDAAQVISIITTVTTNSEKADAHYFRVILSGVKNEAILNIDSVYSYLSIVAPVPFDSDFAFRDRILSHFESRGLKLDEYKVRLNKKIITKAYKNNLLDSSGQVYAHITSIGFFDVKDQEDYLLALGWYGIPDLVNKVIEKENIERGIRIRSGNIGVGDEKTLMARFKVERTNLRYIGEVHIVGEGFTPNARRDYFNDNRTVSEFQSSLESIFTDFENRLPHRASDLHNRSKEIKVFRSSVESFRKELPAFKTAVERDQRFEELEKALSVAKKASKKIQKIKEEAQTSPPLNDLFKSIIHDFDFDVTDKEISEFKSAPVYPPLKFRRVTADQSKILNEVVIFLQQELGHSGANKLIQKLQKKYDK</sequence>
<keyword evidence="2" id="KW-1185">Reference proteome</keyword>
<accession>A0ABP8HI95</accession>
<dbReference type="Pfam" id="PF13589">
    <property type="entry name" value="HATPase_c_3"/>
    <property type="match status" value="1"/>
</dbReference>
<dbReference type="InterPro" id="IPR036890">
    <property type="entry name" value="HATPase_C_sf"/>
</dbReference>
<evidence type="ECO:0000313" key="2">
    <source>
        <dbReference type="Proteomes" id="UP001501725"/>
    </source>
</evidence>
<organism evidence="1 2">
    <name type="scientific">Flaviaesturariibacter amylovorans</name>
    <dbReference type="NCBI Taxonomy" id="1084520"/>
    <lineage>
        <taxon>Bacteria</taxon>
        <taxon>Pseudomonadati</taxon>
        <taxon>Bacteroidota</taxon>
        <taxon>Chitinophagia</taxon>
        <taxon>Chitinophagales</taxon>
        <taxon>Chitinophagaceae</taxon>
        <taxon>Flaviaestuariibacter</taxon>
    </lineage>
</organism>